<reference evidence="1 2" key="1">
    <citation type="submission" date="2019-12" db="EMBL/GenBank/DDBJ databases">
        <title>Genome sequence of Streptomyces bambusae.</title>
        <authorList>
            <person name="Bansal K."/>
            <person name="Choksket S."/>
            <person name="Korpole S."/>
            <person name="Patil P.B."/>
        </authorList>
    </citation>
    <scope>NUCLEOTIDE SEQUENCE [LARGE SCALE GENOMIC DNA]</scope>
    <source>
        <strain evidence="1 2">SK60</strain>
    </source>
</reference>
<evidence type="ECO:0008006" key="3">
    <source>
        <dbReference type="Google" id="ProtNLM"/>
    </source>
</evidence>
<evidence type="ECO:0000313" key="2">
    <source>
        <dbReference type="Proteomes" id="UP000812013"/>
    </source>
</evidence>
<keyword evidence="2" id="KW-1185">Reference proteome</keyword>
<gene>
    <name evidence="1" type="ORF">GPJ59_31825</name>
</gene>
<protein>
    <recommendedName>
        <fullName evidence="3">DUF3558 domain-containing protein</fullName>
    </recommendedName>
</protein>
<organism evidence="1 2">
    <name type="scientific">Streptomyces bambusae</name>
    <dbReference type="NCBI Taxonomy" id="1550616"/>
    <lineage>
        <taxon>Bacteria</taxon>
        <taxon>Bacillati</taxon>
        <taxon>Actinomycetota</taxon>
        <taxon>Actinomycetes</taxon>
        <taxon>Kitasatosporales</taxon>
        <taxon>Streptomycetaceae</taxon>
        <taxon>Streptomyces</taxon>
    </lineage>
</organism>
<name>A0ABS6ZEZ4_9ACTN</name>
<accession>A0ABS6ZEZ4</accession>
<dbReference type="RefSeq" id="WP_219671403.1">
    <property type="nucleotide sequence ID" value="NZ_WTFF01000377.1"/>
</dbReference>
<dbReference type="Proteomes" id="UP000812013">
    <property type="component" value="Unassembled WGS sequence"/>
</dbReference>
<evidence type="ECO:0000313" key="1">
    <source>
        <dbReference type="EMBL" id="MBW5486330.1"/>
    </source>
</evidence>
<comment type="caution">
    <text evidence="1">The sequence shown here is derived from an EMBL/GenBank/DDBJ whole genome shotgun (WGS) entry which is preliminary data.</text>
</comment>
<dbReference type="EMBL" id="WTFF01000377">
    <property type="protein sequence ID" value="MBW5486330.1"/>
    <property type="molecule type" value="Genomic_DNA"/>
</dbReference>
<proteinExistence type="predicted"/>
<sequence>MLAAGVLLAGCSGEEKKAAPPEVPERLCWGAFDGKTVLPLLGSGKKVTEDTRDAFALPADLDKVTCRVQMDGATTMTAFAWRKPLGSDAFWQAYDALHPDKLDLGRKGLVWDGGATLLYTCRTPTEAFELELRISNGPASIDSAKAKAMNTQLMKDYQDFTRKQLTCAP</sequence>